<reference evidence="1 2" key="1">
    <citation type="submission" date="2019-09" db="EMBL/GenBank/DDBJ databases">
        <title>Genome sequence and assembly of Flavobacterium sp.</title>
        <authorList>
            <person name="Chhetri G."/>
        </authorList>
    </citation>
    <scope>NUCLEOTIDE SEQUENCE [LARGE SCALE GENOMIC DNA]</scope>
    <source>
        <strain evidence="1 2">SNL9</strain>
    </source>
</reference>
<comment type="caution">
    <text evidence="1">The sequence shown here is derived from an EMBL/GenBank/DDBJ whole genome shotgun (WGS) entry which is preliminary data.</text>
</comment>
<organism evidence="1 2">
    <name type="scientific">Paenimyroides baculatum</name>
    <dbReference type="NCBI Taxonomy" id="2608000"/>
    <lineage>
        <taxon>Bacteria</taxon>
        <taxon>Pseudomonadati</taxon>
        <taxon>Bacteroidota</taxon>
        <taxon>Flavobacteriia</taxon>
        <taxon>Flavobacteriales</taxon>
        <taxon>Flavobacteriaceae</taxon>
        <taxon>Paenimyroides</taxon>
    </lineage>
</organism>
<name>A0A5M6CA10_9FLAO</name>
<dbReference type="Proteomes" id="UP000325141">
    <property type="component" value="Unassembled WGS sequence"/>
</dbReference>
<sequence>MSKDTEKYLDQTKKDTLLLEEMKENTKQMRELQRILKSKKMDYNCKLSRIDLAHAAWLNKNR</sequence>
<accession>A0A5M6CA10</accession>
<dbReference type="RefSeq" id="WP_150014695.1">
    <property type="nucleotide sequence ID" value="NZ_VWSG01000016.1"/>
</dbReference>
<evidence type="ECO:0000313" key="1">
    <source>
        <dbReference type="EMBL" id="KAA5531801.1"/>
    </source>
</evidence>
<evidence type="ECO:0000313" key="2">
    <source>
        <dbReference type="Proteomes" id="UP000325141"/>
    </source>
</evidence>
<protein>
    <submittedName>
        <fullName evidence="1">Uncharacterized protein</fullName>
    </submittedName>
</protein>
<dbReference type="AlphaFoldDB" id="A0A5M6CA10"/>
<dbReference type="EMBL" id="VWSG01000016">
    <property type="protein sequence ID" value="KAA5531801.1"/>
    <property type="molecule type" value="Genomic_DNA"/>
</dbReference>
<keyword evidence="2" id="KW-1185">Reference proteome</keyword>
<proteinExistence type="predicted"/>
<gene>
    <name evidence="1" type="ORF">F0460_15010</name>
</gene>